<name>A0AAP0BAS5_9ASPA</name>
<evidence type="ECO:0000313" key="7">
    <source>
        <dbReference type="EMBL" id="KAK8934453.1"/>
    </source>
</evidence>
<dbReference type="Pfam" id="PF13639">
    <property type="entry name" value="zf-RING_2"/>
    <property type="match status" value="1"/>
</dbReference>
<dbReference type="SMART" id="SM00184">
    <property type="entry name" value="RING"/>
    <property type="match status" value="1"/>
</dbReference>
<keyword evidence="5" id="KW-1133">Transmembrane helix</keyword>
<evidence type="ECO:0000256" key="5">
    <source>
        <dbReference type="SAM" id="Phobius"/>
    </source>
</evidence>
<dbReference type="InterPro" id="IPR013083">
    <property type="entry name" value="Znf_RING/FYVE/PHD"/>
</dbReference>
<organism evidence="7 8">
    <name type="scientific">Platanthera zijinensis</name>
    <dbReference type="NCBI Taxonomy" id="2320716"/>
    <lineage>
        <taxon>Eukaryota</taxon>
        <taxon>Viridiplantae</taxon>
        <taxon>Streptophyta</taxon>
        <taxon>Embryophyta</taxon>
        <taxon>Tracheophyta</taxon>
        <taxon>Spermatophyta</taxon>
        <taxon>Magnoliopsida</taxon>
        <taxon>Liliopsida</taxon>
        <taxon>Asparagales</taxon>
        <taxon>Orchidaceae</taxon>
        <taxon>Orchidoideae</taxon>
        <taxon>Orchideae</taxon>
        <taxon>Orchidinae</taxon>
        <taxon>Platanthera</taxon>
    </lineage>
</organism>
<keyword evidence="1" id="KW-0479">Metal-binding</keyword>
<dbReference type="Gene3D" id="3.30.40.10">
    <property type="entry name" value="Zinc/RING finger domain, C3HC4 (zinc finger)"/>
    <property type="match status" value="1"/>
</dbReference>
<dbReference type="PANTHER" id="PTHR45798">
    <property type="entry name" value="RING-H2 FINGER PROTEIN ATL61-RELATED-RELATED"/>
    <property type="match status" value="1"/>
</dbReference>
<evidence type="ECO:0000313" key="8">
    <source>
        <dbReference type="Proteomes" id="UP001418222"/>
    </source>
</evidence>
<feature type="domain" description="RING-type" evidence="6">
    <location>
        <begin position="111"/>
        <end position="153"/>
    </location>
</feature>
<evidence type="ECO:0000256" key="4">
    <source>
        <dbReference type="PROSITE-ProRule" id="PRU00175"/>
    </source>
</evidence>
<protein>
    <submittedName>
        <fullName evidence="7">RING-H2 finger protein ATL44</fullName>
    </submittedName>
</protein>
<evidence type="ECO:0000256" key="2">
    <source>
        <dbReference type="ARBA" id="ARBA00022771"/>
    </source>
</evidence>
<dbReference type="GO" id="GO:0008270">
    <property type="term" value="F:zinc ion binding"/>
    <property type="evidence" value="ECO:0007669"/>
    <property type="project" value="UniProtKB-KW"/>
</dbReference>
<dbReference type="PANTHER" id="PTHR45798:SF88">
    <property type="entry name" value="RING-H2 FINGER PROTEIN ATL61-RELATED"/>
    <property type="match status" value="1"/>
</dbReference>
<keyword evidence="2 4" id="KW-0863">Zinc-finger</keyword>
<reference evidence="7 8" key="1">
    <citation type="journal article" date="2022" name="Nat. Plants">
        <title>Genomes of leafy and leafless Platanthera orchids illuminate the evolution of mycoheterotrophy.</title>
        <authorList>
            <person name="Li M.H."/>
            <person name="Liu K.W."/>
            <person name="Li Z."/>
            <person name="Lu H.C."/>
            <person name="Ye Q.L."/>
            <person name="Zhang D."/>
            <person name="Wang J.Y."/>
            <person name="Li Y.F."/>
            <person name="Zhong Z.M."/>
            <person name="Liu X."/>
            <person name="Yu X."/>
            <person name="Liu D.K."/>
            <person name="Tu X.D."/>
            <person name="Liu B."/>
            <person name="Hao Y."/>
            <person name="Liao X.Y."/>
            <person name="Jiang Y.T."/>
            <person name="Sun W.H."/>
            <person name="Chen J."/>
            <person name="Chen Y.Q."/>
            <person name="Ai Y."/>
            <person name="Zhai J.W."/>
            <person name="Wu S.S."/>
            <person name="Zhou Z."/>
            <person name="Hsiao Y.Y."/>
            <person name="Wu W.L."/>
            <person name="Chen Y.Y."/>
            <person name="Lin Y.F."/>
            <person name="Hsu J.L."/>
            <person name="Li C.Y."/>
            <person name="Wang Z.W."/>
            <person name="Zhao X."/>
            <person name="Zhong W.Y."/>
            <person name="Ma X.K."/>
            <person name="Ma L."/>
            <person name="Huang J."/>
            <person name="Chen G.Z."/>
            <person name="Huang M.Z."/>
            <person name="Huang L."/>
            <person name="Peng D.H."/>
            <person name="Luo Y.B."/>
            <person name="Zou S.Q."/>
            <person name="Chen S.P."/>
            <person name="Lan S."/>
            <person name="Tsai W.C."/>
            <person name="Van de Peer Y."/>
            <person name="Liu Z.J."/>
        </authorList>
    </citation>
    <scope>NUCLEOTIDE SEQUENCE [LARGE SCALE GENOMIC DNA]</scope>
    <source>
        <strain evidence="7">Lor287</strain>
    </source>
</reference>
<dbReference type="InterPro" id="IPR001841">
    <property type="entry name" value="Znf_RING"/>
</dbReference>
<keyword evidence="5" id="KW-0812">Transmembrane</keyword>
<feature type="transmembrane region" description="Helical" evidence="5">
    <location>
        <begin position="35"/>
        <end position="56"/>
    </location>
</feature>
<accession>A0AAP0BAS5</accession>
<dbReference type="InterPro" id="IPR052788">
    <property type="entry name" value="RING-type_E3_ligase_ATL"/>
</dbReference>
<dbReference type="Proteomes" id="UP001418222">
    <property type="component" value="Unassembled WGS sequence"/>
</dbReference>
<sequence length="168" mass="17867">MFPHRKYLRDSPPAEALPPSGWAPFGSAGDFGKNMGIAFSALLIAFALAFGLGALIHRRLLWCRRRSSVTEKPTATEAAEKPPETIPSIVFSAGEGLPKRGGACPAAAAECAICLAEFADGDIVRVLPNCGHGFHVGCIDTWIVSRRSCPTCRESCLPSKERLGTEGV</sequence>
<proteinExistence type="predicted"/>
<evidence type="ECO:0000256" key="3">
    <source>
        <dbReference type="ARBA" id="ARBA00022833"/>
    </source>
</evidence>
<comment type="caution">
    <text evidence="7">The sequence shown here is derived from an EMBL/GenBank/DDBJ whole genome shotgun (WGS) entry which is preliminary data.</text>
</comment>
<keyword evidence="5" id="KW-0472">Membrane</keyword>
<keyword evidence="8" id="KW-1185">Reference proteome</keyword>
<dbReference type="SUPFAM" id="SSF57850">
    <property type="entry name" value="RING/U-box"/>
    <property type="match status" value="1"/>
</dbReference>
<evidence type="ECO:0000259" key="6">
    <source>
        <dbReference type="PROSITE" id="PS50089"/>
    </source>
</evidence>
<keyword evidence="3" id="KW-0862">Zinc</keyword>
<gene>
    <name evidence="7" type="primary">ATL44</name>
    <name evidence="7" type="ORF">KSP39_PZI014810</name>
</gene>
<dbReference type="PROSITE" id="PS50089">
    <property type="entry name" value="ZF_RING_2"/>
    <property type="match status" value="1"/>
</dbReference>
<evidence type="ECO:0000256" key="1">
    <source>
        <dbReference type="ARBA" id="ARBA00022723"/>
    </source>
</evidence>
<dbReference type="AlphaFoldDB" id="A0AAP0BAS5"/>
<dbReference type="EMBL" id="JBBWWQ010000012">
    <property type="protein sequence ID" value="KAK8934453.1"/>
    <property type="molecule type" value="Genomic_DNA"/>
</dbReference>